<sequence length="543" mass="61070">MGSQSFDKGGESMNDLRGTEIIPQYLQHWVSHKPDALYLVDHSLEREEVIWTYREFADRVHAATLALYDAGIRAHDVVAVQLPNNWEFVALTIATWQLGAVICPIMPIFREHEVRQILEKTHAKLWVLPKAFRHLTFTEMAEHLAGEFPHLTIWMRGGQDLPALEHIFDQTSGVKDVPLSLPALDDLAEIVFTSGTTGRPKGVMHSHRTLLTGLLLQKDFLHLGDSDVIFMPSPFAHQTGFLYGVLFPLLLGIPAVYQDIWEPEVALSLLSRWRVTFSMGATPFLSDLTSHYRPGHHDLSALKIFISAGAPIPRILVEKAHTQFGVHILAGWGMSENSLVTLVRPEDELEKTYTTDGRPVPQMACRIVNEAGEILPPGTEGELEVKGPQNFMGYFDDPDTTQSLFRPGGWLRTGDLAIMDNEGYIRITGRARDMINRGGEKVPIADVEELLYRHPSIKEAALVGIPDPRLGQRACAVVVLQPGAHLSLSELTQYLDRCRLTKQFWPERLEIIEEMPKTPSGKIQKFRLREWLNEGGSKEILRS</sequence>
<comment type="similarity">
    <text evidence="1">Belongs to the ATP-dependent AMP-binding enzyme family.</text>
</comment>
<dbReference type="PANTHER" id="PTHR43201:SF5">
    <property type="entry name" value="MEDIUM-CHAIN ACYL-COA LIGASE ACSF2, MITOCHONDRIAL"/>
    <property type="match status" value="1"/>
</dbReference>
<dbReference type="InterPro" id="IPR042099">
    <property type="entry name" value="ANL_N_sf"/>
</dbReference>
<feature type="domain" description="AMP-binding enzyme C-terminal" evidence="4">
    <location>
        <begin position="447"/>
        <end position="522"/>
    </location>
</feature>
<gene>
    <name evidence="5" type="ORF">C7B47_14305</name>
</gene>
<dbReference type="SUPFAM" id="SSF56801">
    <property type="entry name" value="Acetyl-CoA synthetase-like"/>
    <property type="match status" value="1"/>
</dbReference>
<organism evidence="5 6">
    <name type="scientific">Sulfobacillus thermosulfidooxidans</name>
    <dbReference type="NCBI Taxonomy" id="28034"/>
    <lineage>
        <taxon>Bacteria</taxon>
        <taxon>Bacillati</taxon>
        <taxon>Bacillota</taxon>
        <taxon>Clostridia</taxon>
        <taxon>Eubacteriales</taxon>
        <taxon>Clostridiales Family XVII. Incertae Sedis</taxon>
        <taxon>Sulfobacillus</taxon>
    </lineage>
</organism>
<dbReference type="GO" id="GO:0031956">
    <property type="term" value="F:medium-chain fatty acid-CoA ligase activity"/>
    <property type="evidence" value="ECO:0007669"/>
    <property type="project" value="TreeGrafter"/>
</dbReference>
<dbReference type="InterPro" id="IPR020845">
    <property type="entry name" value="AMP-binding_CS"/>
</dbReference>
<dbReference type="PROSITE" id="PS00455">
    <property type="entry name" value="AMP_BINDING"/>
    <property type="match status" value="1"/>
</dbReference>
<evidence type="ECO:0000313" key="6">
    <source>
        <dbReference type="Proteomes" id="UP000242705"/>
    </source>
</evidence>
<proteinExistence type="inferred from homology"/>
<dbReference type="Pfam" id="PF00501">
    <property type="entry name" value="AMP-binding"/>
    <property type="match status" value="1"/>
</dbReference>
<evidence type="ECO:0000256" key="2">
    <source>
        <dbReference type="ARBA" id="ARBA00022598"/>
    </source>
</evidence>
<dbReference type="InterPro" id="IPR025110">
    <property type="entry name" value="AMP-bd_C"/>
</dbReference>
<feature type="domain" description="AMP-dependent synthetase/ligase" evidence="3">
    <location>
        <begin position="26"/>
        <end position="395"/>
    </location>
</feature>
<dbReference type="EMBL" id="PXYX01000047">
    <property type="protein sequence ID" value="PSR24641.1"/>
    <property type="molecule type" value="Genomic_DNA"/>
</dbReference>
<accession>A0A2T2WQX1</accession>
<evidence type="ECO:0000256" key="1">
    <source>
        <dbReference type="ARBA" id="ARBA00006432"/>
    </source>
</evidence>
<dbReference type="GO" id="GO:0006631">
    <property type="term" value="P:fatty acid metabolic process"/>
    <property type="evidence" value="ECO:0007669"/>
    <property type="project" value="TreeGrafter"/>
</dbReference>
<name>A0A2T2WQX1_SULTH</name>
<dbReference type="Pfam" id="PF13193">
    <property type="entry name" value="AMP-binding_C"/>
    <property type="match status" value="1"/>
</dbReference>
<evidence type="ECO:0000313" key="5">
    <source>
        <dbReference type="EMBL" id="PSR24641.1"/>
    </source>
</evidence>
<dbReference type="InterPro" id="IPR000873">
    <property type="entry name" value="AMP-dep_synth/lig_dom"/>
</dbReference>
<dbReference type="PANTHER" id="PTHR43201">
    <property type="entry name" value="ACYL-COA SYNTHETASE"/>
    <property type="match status" value="1"/>
</dbReference>
<dbReference type="InterPro" id="IPR045851">
    <property type="entry name" value="AMP-bd_C_sf"/>
</dbReference>
<dbReference type="Gene3D" id="3.40.50.12780">
    <property type="entry name" value="N-terminal domain of ligase-like"/>
    <property type="match status" value="1"/>
</dbReference>
<comment type="caution">
    <text evidence="5">The sequence shown here is derived from an EMBL/GenBank/DDBJ whole genome shotgun (WGS) entry which is preliminary data.</text>
</comment>
<evidence type="ECO:0000259" key="3">
    <source>
        <dbReference type="Pfam" id="PF00501"/>
    </source>
</evidence>
<dbReference type="Proteomes" id="UP000242705">
    <property type="component" value="Unassembled WGS sequence"/>
</dbReference>
<keyword evidence="2 5" id="KW-0436">Ligase</keyword>
<dbReference type="AlphaFoldDB" id="A0A2T2WQX1"/>
<evidence type="ECO:0000259" key="4">
    <source>
        <dbReference type="Pfam" id="PF13193"/>
    </source>
</evidence>
<protein>
    <submittedName>
        <fullName evidence="5">Cyclohexanecarboxylate-CoA ligase</fullName>
    </submittedName>
</protein>
<reference evidence="5 6" key="1">
    <citation type="journal article" date="2014" name="BMC Genomics">
        <title>Comparison of environmental and isolate Sulfobacillus genomes reveals diverse carbon, sulfur, nitrogen, and hydrogen metabolisms.</title>
        <authorList>
            <person name="Justice N.B."/>
            <person name="Norman A."/>
            <person name="Brown C.T."/>
            <person name="Singh A."/>
            <person name="Thomas B.C."/>
            <person name="Banfield J.F."/>
        </authorList>
    </citation>
    <scope>NUCLEOTIDE SEQUENCE [LARGE SCALE GENOMIC DNA]</scope>
    <source>
        <strain evidence="5">AMDSBA5</strain>
    </source>
</reference>
<dbReference type="Gene3D" id="3.30.300.30">
    <property type="match status" value="1"/>
</dbReference>